<protein>
    <submittedName>
        <fullName evidence="2">Uncharacterized protein</fullName>
    </submittedName>
</protein>
<dbReference type="AlphaFoldDB" id="A0A1K2HTP7"/>
<keyword evidence="1" id="KW-0812">Transmembrane</keyword>
<dbReference type="STRING" id="665118.SAMN02983003_0613"/>
<evidence type="ECO:0000313" key="3">
    <source>
        <dbReference type="Proteomes" id="UP000183447"/>
    </source>
</evidence>
<name>A0A1K2HTP7_9HYPH</name>
<feature type="transmembrane region" description="Helical" evidence="1">
    <location>
        <begin position="55"/>
        <end position="77"/>
    </location>
</feature>
<sequence length="84" mass="9562">MTFETDGCTGWLNSWRGIDLYQCCVQHDRTWYDHPGDWTIWAISNLDLGRCFAMVGAWELAVPAVLATCTVGALLFLRHALLMR</sequence>
<proteinExistence type="predicted"/>
<dbReference type="EMBL" id="FPKU01000001">
    <property type="protein sequence ID" value="SFZ81647.1"/>
    <property type="molecule type" value="Genomic_DNA"/>
</dbReference>
<dbReference type="RefSeq" id="WP_072338911.1">
    <property type="nucleotide sequence ID" value="NZ_FPKU01000001.1"/>
</dbReference>
<dbReference type="Proteomes" id="UP000183447">
    <property type="component" value="Unassembled WGS sequence"/>
</dbReference>
<keyword evidence="1" id="KW-0472">Membrane</keyword>
<accession>A0A1K2HTP7</accession>
<dbReference type="OrthoDB" id="7855474at2"/>
<gene>
    <name evidence="2" type="ORF">SAMN02983003_0613</name>
</gene>
<keyword evidence="1" id="KW-1133">Transmembrane helix</keyword>
<evidence type="ECO:0000313" key="2">
    <source>
        <dbReference type="EMBL" id="SFZ81647.1"/>
    </source>
</evidence>
<reference evidence="2 3" key="1">
    <citation type="submission" date="2016-11" db="EMBL/GenBank/DDBJ databases">
        <authorList>
            <person name="Jaros S."/>
            <person name="Januszkiewicz K."/>
            <person name="Wedrychowicz H."/>
        </authorList>
    </citation>
    <scope>NUCLEOTIDE SEQUENCE [LARGE SCALE GENOMIC DNA]</scope>
    <source>
        <strain evidence="2 3">ATCC 23634</strain>
    </source>
</reference>
<evidence type="ECO:0000256" key="1">
    <source>
        <dbReference type="SAM" id="Phobius"/>
    </source>
</evidence>
<organism evidence="2 3">
    <name type="scientific">Devosia enhydra</name>
    <dbReference type="NCBI Taxonomy" id="665118"/>
    <lineage>
        <taxon>Bacteria</taxon>
        <taxon>Pseudomonadati</taxon>
        <taxon>Pseudomonadota</taxon>
        <taxon>Alphaproteobacteria</taxon>
        <taxon>Hyphomicrobiales</taxon>
        <taxon>Devosiaceae</taxon>
        <taxon>Devosia</taxon>
    </lineage>
</organism>
<keyword evidence="3" id="KW-1185">Reference proteome</keyword>